<dbReference type="SUPFAM" id="SSF46689">
    <property type="entry name" value="Homeodomain-like"/>
    <property type="match status" value="1"/>
</dbReference>
<sequence length="107" mass="11760">MKIVERVVEKVVIRHDPECIQSLAQARELISAAADRLTQRAGEAATPVVLAQGQETGAFPTMAEVERAMILAAYQKSDRRPLEAARLLGIGKTTLYRKLREMGQEAA</sequence>
<evidence type="ECO:0000313" key="2">
    <source>
        <dbReference type="EMBL" id="CBH99690.1"/>
    </source>
</evidence>
<gene>
    <name evidence="2" type="ORF">CARN3_0634</name>
</gene>
<dbReference type="Gene3D" id="1.10.10.60">
    <property type="entry name" value="Homeodomain-like"/>
    <property type="match status" value="1"/>
</dbReference>
<name>E6PXN1_9ZZZZ</name>
<reference evidence="2" key="1">
    <citation type="submission" date="2009-10" db="EMBL/GenBank/DDBJ databases">
        <title>Diversity of trophic interactions inside an arsenic-rich microbial ecosystem.</title>
        <authorList>
            <person name="Bertin P.N."/>
            <person name="Heinrich-Salmeron A."/>
            <person name="Pelletier E."/>
            <person name="Goulhen-Chollet F."/>
            <person name="Arsene-Ploetze F."/>
            <person name="Gallien S."/>
            <person name="Calteau A."/>
            <person name="Vallenet D."/>
            <person name="Casiot C."/>
            <person name="Chane-Woon-Ming B."/>
            <person name="Giloteaux L."/>
            <person name="Barakat M."/>
            <person name="Bonnefoy V."/>
            <person name="Bruneel O."/>
            <person name="Chandler M."/>
            <person name="Cleiss J."/>
            <person name="Duran R."/>
            <person name="Elbaz-Poulichet F."/>
            <person name="Fonknechten N."/>
            <person name="Lauga B."/>
            <person name="Mornico D."/>
            <person name="Ortet P."/>
            <person name="Schaeffer C."/>
            <person name="Siguier P."/>
            <person name="Alexander Thil Smith A."/>
            <person name="Van Dorsselaer A."/>
            <person name="Weissenbach J."/>
            <person name="Medigue C."/>
            <person name="Le Paslier D."/>
        </authorList>
    </citation>
    <scope>NUCLEOTIDE SEQUENCE</scope>
</reference>
<dbReference type="InterPro" id="IPR009057">
    <property type="entry name" value="Homeodomain-like_sf"/>
</dbReference>
<comment type="caution">
    <text evidence="2">The sequence shown here is derived from an EMBL/GenBank/DDBJ whole genome shotgun (WGS) entry which is preliminary data.</text>
</comment>
<feature type="domain" description="DNA binding HTH" evidence="1">
    <location>
        <begin position="61"/>
        <end position="101"/>
    </location>
</feature>
<proteinExistence type="predicted"/>
<accession>E6PXN1</accession>
<dbReference type="InterPro" id="IPR002197">
    <property type="entry name" value="HTH_Fis"/>
</dbReference>
<protein>
    <recommendedName>
        <fullName evidence="1">DNA binding HTH domain-containing protein</fullName>
    </recommendedName>
</protein>
<dbReference type="AlphaFoldDB" id="E6PXN1"/>
<dbReference type="PRINTS" id="PR01590">
    <property type="entry name" value="HTHFIS"/>
</dbReference>
<dbReference type="EMBL" id="CABN01000042">
    <property type="protein sequence ID" value="CBH99690.1"/>
    <property type="molecule type" value="Genomic_DNA"/>
</dbReference>
<evidence type="ECO:0000259" key="1">
    <source>
        <dbReference type="Pfam" id="PF02954"/>
    </source>
</evidence>
<dbReference type="GO" id="GO:0043565">
    <property type="term" value="F:sequence-specific DNA binding"/>
    <property type="evidence" value="ECO:0007669"/>
    <property type="project" value="InterPro"/>
</dbReference>
<organism evidence="2">
    <name type="scientific">mine drainage metagenome</name>
    <dbReference type="NCBI Taxonomy" id="410659"/>
    <lineage>
        <taxon>unclassified sequences</taxon>
        <taxon>metagenomes</taxon>
        <taxon>ecological metagenomes</taxon>
    </lineage>
</organism>
<dbReference type="Pfam" id="PF02954">
    <property type="entry name" value="HTH_8"/>
    <property type="match status" value="1"/>
</dbReference>